<dbReference type="SUPFAM" id="SSF56300">
    <property type="entry name" value="Metallo-dependent phosphatases"/>
    <property type="match status" value="1"/>
</dbReference>
<evidence type="ECO:0000313" key="2">
    <source>
        <dbReference type="EMBL" id="NMC62871.1"/>
    </source>
</evidence>
<dbReference type="GO" id="GO:0016787">
    <property type="term" value="F:hydrolase activity"/>
    <property type="evidence" value="ECO:0007669"/>
    <property type="project" value="InterPro"/>
</dbReference>
<dbReference type="Gene3D" id="3.60.21.10">
    <property type="match status" value="1"/>
</dbReference>
<feature type="domain" description="Calcineurin-like phosphoesterase" evidence="1">
    <location>
        <begin position="1"/>
        <end position="200"/>
    </location>
</feature>
<dbReference type="EMBL" id="JAAZON010000299">
    <property type="protein sequence ID" value="NMC62871.1"/>
    <property type="molecule type" value="Genomic_DNA"/>
</dbReference>
<evidence type="ECO:0000259" key="1">
    <source>
        <dbReference type="Pfam" id="PF00149"/>
    </source>
</evidence>
<feature type="non-terminal residue" evidence="2">
    <location>
        <position position="1"/>
    </location>
</feature>
<accession>A0A7X9FR98</accession>
<dbReference type="Pfam" id="PF00149">
    <property type="entry name" value="Metallophos"/>
    <property type="match status" value="1"/>
</dbReference>
<organism evidence="2 3">
    <name type="scientific">SAR324 cluster bacterium</name>
    <dbReference type="NCBI Taxonomy" id="2024889"/>
    <lineage>
        <taxon>Bacteria</taxon>
        <taxon>Deltaproteobacteria</taxon>
        <taxon>SAR324 cluster</taxon>
    </lineage>
</organism>
<protein>
    <recommendedName>
        <fullName evidence="1">Calcineurin-like phosphoesterase domain-containing protein</fullName>
    </recommendedName>
</protein>
<sequence length="269" mass="30283">DLHGNADSWHAHLKSMGAYGVDRIIVLGDVIDRGAQSLKIFEDIVEGVKQNIMIFVKGNHEDFLLKSIDGNREMLIEWAQNGGDKTLSEFGINIKMGYQNSFMVDVENSREDTSMSDRVFERLLARHSQPTIYVGDEISDLNAISSNLKLREIASWLRVNSNDYAVDIYGNLANHTGNILSEKEKTLIEMVPKPRIIHGHEERMDIQSACSNKINIDVGARFWLFVGQEGIFFVNQKGEKMNKGALSSRVFLNQVARRISALSDALVKD</sequence>
<dbReference type="InterPro" id="IPR029052">
    <property type="entry name" value="Metallo-depent_PP-like"/>
</dbReference>
<gene>
    <name evidence="2" type="ORF">GYA55_06840</name>
</gene>
<dbReference type="InterPro" id="IPR004843">
    <property type="entry name" value="Calcineurin-like_PHP"/>
</dbReference>
<dbReference type="Proteomes" id="UP000524246">
    <property type="component" value="Unassembled WGS sequence"/>
</dbReference>
<reference evidence="2 3" key="1">
    <citation type="journal article" date="2020" name="Biotechnol. Biofuels">
        <title>New insights from the biogas microbiome by comprehensive genome-resolved metagenomics of nearly 1600 species originating from multiple anaerobic digesters.</title>
        <authorList>
            <person name="Campanaro S."/>
            <person name="Treu L."/>
            <person name="Rodriguez-R L.M."/>
            <person name="Kovalovszki A."/>
            <person name="Ziels R.M."/>
            <person name="Maus I."/>
            <person name="Zhu X."/>
            <person name="Kougias P.G."/>
            <person name="Basile A."/>
            <person name="Luo G."/>
            <person name="Schluter A."/>
            <person name="Konstantinidis K.T."/>
            <person name="Angelidaki I."/>
        </authorList>
    </citation>
    <scope>NUCLEOTIDE SEQUENCE [LARGE SCALE GENOMIC DNA]</scope>
    <source>
        <strain evidence="2">AS27yjCOA_65</strain>
    </source>
</reference>
<name>A0A7X9FR98_9DELT</name>
<dbReference type="AlphaFoldDB" id="A0A7X9FR98"/>
<comment type="caution">
    <text evidence="2">The sequence shown here is derived from an EMBL/GenBank/DDBJ whole genome shotgun (WGS) entry which is preliminary data.</text>
</comment>
<proteinExistence type="predicted"/>
<evidence type="ECO:0000313" key="3">
    <source>
        <dbReference type="Proteomes" id="UP000524246"/>
    </source>
</evidence>